<feature type="region of interest" description="Disordered" evidence="1">
    <location>
        <begin position="1"/>
        <end position="39"/>
    </location>
</feature>
<name>A0A438HF84_VITVI</name>
<dbReference type="EMBL" id="QGNW01000232">
    <property type="protein sequence ID" value="RVW83107.1"/>
    <property type="molecule type" value="Genomic_DNA"/>
</dbReference>
<dbReference type="Proteomes" id="UP000288805">
    <property type="component" value="Unassembled WGS sequence"/>
</dbReference>
<dbReference type="Pfam" id="PF03140">
    <property type="entry name" value="DUF247"/>
    <property type="match status" value="2"/>
</dbReference>
<protein>
    <submittedName>
        <fullName evidence="2">Uncharacterized protein</fullName>
    </submittedName>
</protein>
<dbReference type="PANTHER" id="PTHR31170">
    <property type="entry name" value="BNAC04G53230D PROTEIN"/>
    <property type="match status" value="1"/>
</dbReference>
<evidence type="ECO:0000313" key="3">
    <source>
        <dbReference type="Proteomes" id="UP000288805"/>
    </source>
</evidence>
<proteinExistence type="predicted"/>
<reference evidence="2 3" key="1">
    <citation type="journal article" date="2018" name="PLoS Genet.">
        <title>Population sequencing reveals clonal diversity and ancestral inbreeding in the grapevine cultivar Chardonnay.</title>
        <authorList>
            <person name="Roach M.J."/>
            <person name="Johnson D.L."/>
            <person name="Bohlmann J."/>
            <person name="van Vuuren H.J."/>
            <person name="Jones S.J."/>
            <person name="Pretorius I.S."/>
            <person name="Schmidt S.A."/>
            <person name="Borneman A.R."/>
        </authorList>
    </citation>
    <scope>NUCLEOTIDE SEQUENCE [LARGE SCALE GENOMIC DNA]</scope>
    <source>
        <strain evidence="3">cv. Chardonnay</strain>
        <tissue evidence="2">Leaf</tissue>
    </source>
</reference>
<organism evidence="2 3">
    <name type="scientific">Vitis vinifera</name>
    <name type="common">Grape</name>
    <dbReference type="NCBI Taxonomy" id="29760"/>
    <lineage>
        <taxon>Eukaryota</taxon>
        <taxon>Viridiplantae</taxon>
        <taxon>Streptophyta</taxon>
        <taxon>Embryophyta</taxon>
        <taxon>Tracheophyta</taxon>
        <taxon>Spermatophyta</taxon>
        <taxon>Magnoliopsida</taxon>
        <taxon>eudicotyledons</taxon>
        <taxon>Gunneridae</taxon>
        <taxon>Pentapetalae</taxon>
        <taxon>rosids</taxon>
        <taxon>Vitales</taxon>
        <taxon>Vitaceae</taxon>
        <taxon>Viteae</taxon>
        <taxon>Vitis</taxon>
    </lineage>
</organism>
<evidence type="ECO:0000256" key="1">
    <source>
        <dbReference type="SAM" id="MobiDB-lite"/>
    </source>
</evidence>
<feature type="compositionally biased region" description="Basic and acidic residues" evidence="1">
    <location>
        <begin position="1"/>
        <end position="15"/>
    </location>
</feature>
<accession>A0A438HF84</accession>
<dbReference type="InterPro" id="IPR004158">
    <property type="entry name" value="DUF247_pln"/>
</dbReference>
<gene>
    <name evidence="2" type="ORF">CK203_040737</name>
</gene>
<dbReference type="AlphaFoldDB" id="A0A438HF84"/>
<sequence>MEEQKERRNVGEKEGVQPSRNSGQSGPEPREHRIDIVEISPRGTQDIKKFYEPRVISFGPYHHGKSHLRPGEMIKPPCAQNFLADSNQDIDGTQKSKVISRHTEDDSTVDLSNVLRIHQINFVVRDLFLPENQLPFGVLELIFEEAKFKGGSIMQEKIKKSVTPDNRRPDGSA</sequence>
<comment type="caution">
    <text evidence="2">The sequence shown here is derived from an EMBL/GenBank/DDBJ whole genome shotgun (WGS) entry which is preliminary data.</text>
</comment>
<evidence type="ECO:0000313" key="2">
    <source>
        <dbReference type="EMBL" id="RVW83107.1"/>
    </source>
</evidence>